<dbReference type="Proteomes" id="UP000237872">
    <property type="component" value="Unassembled WGS sequence"/>
</dbReference>
<reference evidence="4 5" key="1">
    <citation type="submission" date="2016-08" db="EMBL/GenBank/DDBJ databases">
        <authorList>
            <person name="Seilhamer J.J."/>
        </authorList>
    </citation>
    <scope>NUCLEOTIDE SEQUENCE [LARGE SCALE GENOMIC DNA]</scope>
    <source>
        <strain evidence="4 5">CFBP4690</strain>
    </source>
</reference>
<keyword evidence="1" id="KW-1133">Transmembrane helix</keyword>
<dbReference type="GO" id="GO:0016740">
    <property type="term" value="F:transferase activity"/>
    <property type="evidence" value="ECO:0007669"/>
    <property type="project" value="UniProtKB-KW"/>
</dbReference>
<gene>
    <name evidence="3" type="ORF">ACI6Q5_09140</name>
    <name evidence="4" type="ORF">XcodCFBP4690_00365</name>
</gene>
<dbReference type="InterPro" id="IPR001173">
    <property type="entry name" value="Glyco_trans_2-like"/>
</dbReference>
<organism evidence="4 5">
    <name type="scientific">Xanthomonas codiaei</name>
    <dbReference type="NCBI Taxonomy" id="56463"/>
    <lineage>
        <taxon>Bacteria</taxon>
        <taxon>Pseudomonadati</taxon>
        <taxon>Pseudomonadota</taxon>
        <taxon>Gammaproteobacteria</taxon>
        <taxon>Lysobacterales</taxon>
        <taxon>Lysobacteraceae</taxon>
        <taxon>Xanthomonas</taxon>
    </lineage>
</organism>
<dbReference type="Gene3D" id="3.90.550.10">
    <property type="entry name" value="Spore Coat Polysaccharide Biosynthesis Protein SpsA, Chain A"/>
    <property type="match status" value="1"/>
</dbReference>
<protein>
    <submittedName>
        <fullName evidence="4">Glycosyl transferase family 2</fullName>
    </submittedName>
    <submittedName>
        <fullName evidence="3">Glycosyltransferase family 2 protein</fullName>
    </submittedName>
</protein>
<dbReference type="Pfam" id="PF00535">
    <property type="entry name" value="Glycos_transf_2"/>
    <property type="match status" value="1"/>
</dbReference>
<feature type="transmembrane region" description="Helical" evidence="1">
    <location>
        <begin position="264"/>
        <end position="290"/>
    </location>
</feature>
<feature type="transmembrane region" description="Helical" evidence="1">
    <location>
        <begin position="302"/>
        <end position="324"/>
    </location>
</feature>
<evidence type="ECO:0000313" key="4">
    <source>
        <dbReference type="EMBL" id="PPU66643.1"/>
    </source>
</evidence>
<evidence type="ECO:0000259" key="2">
    <source>
        <dbReference type="Pfam" id="PF00535"/>
    </source>
</evidence>
<keyword evidence="4" id="KW-0808">Transferase</keyword>
<evidence type="ECO:0000256" key="1">
    <source>
        <dbReference type="SAM" id="Phobius"/>
    </source>
</evidence>
<dbReference type="EMBL" id="MDEC01000001">
    <property type="protein sequence ID" value="PPU66643.1"/>
    <property type="molecule type" value="Genomic_DNA"/>
</dbReference>
<dbReference type="EMBL" id="JBJGBS010000031">
    <property type="protein sequence ID" value="MFO3705141.1"/>
    <property type="molecule type" value="Genomic_DNA"/>
</dbReference>
<keyword evidence="1" id="KW-0472">Membrane</keyword>
<keyword evidence="1" id="KW-0812">Transmembrane</keyword>
<dbReference type="PANTHER" id="PTHR48090:SF7">
    <property type="entry name" value="RFBJ PROTEIN"/>
    <property type="match status" value="1"/>
</dbReference>
<dbReference type="InterPro" id="IPR029044">
    <property type="entry name" value="Nucleotide-diphossugar_trans"/>
</dbReference>
<evidence type="ECO:0000313" key="6">
    <source>
        <dbReference type="Proteomes" id="UP001637990"/>
    </source>
</evidence>
<dbReference type="CDD" id="cd04179">
    <property type="entry name" value="DPM_DPG-synthase_like"/>
    <property type="match status" value="1"/>
</dbReference>
<feature type="domain" description="Glycosyltransferase 2-like" evidence="2">
    <location>
        <begin position="28"/>
        <end position="189"/>
    </location>
</feature>
<dbReference type="RefSeq" id="WP_104539097.1">
    <property type="nucleotide sequence ID" value="NZ_JBJGBS010000031.1"/>
</dbReference>
<dbReference type="OrthoDB" id="9808633at2"/>
<keyword evidence="6" id="KW-1185">Reference proteome</keyword>
<proteinExistence type="predicted"/>
<dbReference type="Proteomes" id="UP001637990">
    <property type="component" value="Unassembled WGS sequence"/>
</dbReference>
<dbReference type="PANTHER" id="PTHR48090">
    <property type="entry name" value="UNDECAPRENYL-PHOSPHATE 4-DEOXY-4-FORMAMIDO-L-ARABINOSE TRANSFERASE-RELATED"/>
    <property type="match status" value="1"/>
</dbReference>
<evidence type="ECO:0000313" key="3">
    <source>
        <dbReference type="EMBL" id="MFO3705141.1"/>
    </source>
</evidence>
<reference evidence="3 6" key="2">
    <citation type="submission" date="2024-11" db="EMBL/GenBank/DDBJ databases">
        <title>Genome sequencing of Xanthomonas codiaei.</title>
        <authorList>
            <person name="Studholme D.J."/>
        </authorList>
    </citation>
    <scope>NUCLEOTIDE SEQUENCE [LARGE SCALE GENOMIC DNA]</scope>
    <source>
        <strain evidence="3 6">NCPPB 4350</strain>
    </source>
</reference>
<name>A0A2S7CYI2_9XANT</name>
<dbReference type="SUPFAM" id="SSF53448">
    <property type="entry name" value="Nucleotide-diphospho-sugar transferases"/>
    <property type="match status" value="1"/>
</dbReference>
<comment type="caution">
    <text evidence="4">The sequence shown here is derived from an EMBL/GenBank/DDBJ whole genome shotgun (WGS) entry which is preliminary data.</text>
</comment>
<accession>A0A2S7CYI2</accession>
<dbReference type="InterPro" id="IPR050256">
    <property type="entry name" value="Glycosyltransferase_2"/>
</dbReference>
<dbReference type="AlphaFoldDB" id="A0A2S7CYI2"/>
<sequence length="348" mass="38439">MTMQAAVQYATNAWPRTDEARFEVRLAVVIPCYRVRSKVLDVLASIPAQVERIYVVDDHCPDASGTCVEERCADPRVVVCRNPSNLGVGGATIAGYRSAVADGMEIIVKMDGDGQMDPDALPELIGPIVRGEADYTKGNRFYDLAQIGRMPKMRIIGNAALSFLTKLSSGYWDIFDPTNGYTAVHASVVARMPLDKISRRYFFESDMLFRLNTIRAVVVDVPMDARYGDEVSNLSVRKIVLDFAIQHLRNFGKRIFYNYFLRDLSLASLELVAGVLFLFSGATTGVFFWLQSAQTGYFSSAGSVMLAALQVIVGIQLILGFLAYDIAAVPARTLHLLVNRKPGEGWRG</sequence>
<evidence type="ECO:0000313" key="5">
    <source>
        <dbReference type="Proteomes" id="UP000237872"/>
    </source>
</evidence>